<keyword evidence="4" id="KW-1185">Reference proteome</keyword>
<reference evidence="3" key="1">
    <citation type="submission" date="2023-07" db="EMBL/GenBank/DDBJ databases">
        <authorList>
            <consortium name="CYATHOMIX"/>
        </authorList>
    </citation>
    <scope>NUCLEOTIDE SEQUENCE</scope>
    <source>
        <strain evidence="3">N/A</strain>
    </source>
</reference>
<dbReference type="InterPro" id="IPR016186">
    <property type="entry name" value="C-type_lectin-like/link_sf"/>
</dbReference>
<accession>A0AA36H062</accession>
<evidence type="ECO:0000259" key="2">
    <source>
        <dbReference type="PROSITE" id="PS50041"/>
    </source>
</evidence>
<organism evidence="3 4">
    <name type="scientific">Cylicocyclus nassatus</name>
    <name type="common">Nematode worm</name>
    <dbReference type="NCBI Taxonomy" id="53992"/>
    <lineage>
        <taxon>Eukaryota</taxon>
        <taxon>Metazoa</taxon>
        <taxon>Ecdysozoa</taxon>
        <taxon>Nematoda</taxon>
        <taxon>Chromadorea</taxon>
        <taxon>Rhabditida</taxon>
        <taxon>Rhabditina</taxon>
        <taxon>Rhabditomorpha</taxon>
        <taxon>Strongyloidea</taxon>
        <taxon>Strongylidae</taxon>
        <taxon>Cylicocyclus</taxon>
    </lineage>
</organism>
<dbReference type="InterPro" id="IPR001304">
    <property type="entry name" value="C-type_lectin-like"/>
</dbReference>
<keyword evidence="1" id="KW-1015">Disulfide bond</keyword>
<dbReference type="PROSITE" id="PS00615">
    <property type="entry name" value="C_TYPE_LECTIN_1"/>
    <property type="match status" value="1"/>
</dbReference>
<evidence type="ECO:0000313" key="3">
    <source>
        <dbReference type="EMBL" id="CAJ0601380.1"/>
    </source>
</evidence>
<sequence length="116" mass="13285">MNGGHLTSIHSFEENAFVAALAETGIRWEQFTHPTWIGLKQENGSNRKFWTWTDGTKVDYLAWAPNQPDNFGTGESCTQIFADRCVNENTYPYQKWNDVSCTTMMRSFVCKKAALH</sequence>
<protein>
    <recommendedName>
        <fullName evidence="2">C-type lectin domain-containing protein</fullName>
    </recommendedName>
</protein>
<dbReference type="Gene3D" id="3.10.100.10">
    <property type="entry name" value="Mannose-Binding Protein A, subunit A"/>
    <property type="match status" value="1"/>
</dbReference>
<dbReference type="AlphaFoldDB" id="A0AA36H062"/>
<dbReference type="SMART" id="SM00034">
    <property type="entry name" value="CLECT"/>
    <property type="match status" value="1"/>
</dbReference>
<name>A0AA36H062_CYLNA</name>
<proteinExistence type="predicted"/>
<dbReference type="Proteomes" id="UP001176961">
    <property type="component" value="Unassembled WGS sequence"/>
</dbReference>
<dbReference type="PANTHER" id="PTHR22803">
    <property type="entry name" value="MANNOSE, PHOSPHOLIPASE, LECTIN RECEPTOR RELATED"/>
    <property type="match status" value="1"/>
</dbReference>
<evidence type="ECO:0000256" key="1">
    <source>
        <dbReference type="ARBA" id="ARBA00023157"/>
    </source>
</evidence>
<dbReference type="SUPFAM" id="SSF56436">
    <property type="entry name" value="C-type lectin-like"/>
    <property type="match status" value="1"/>
</dbReference>
<dbReference type="PROSITE" id="PS50041">
    <property type="entry name" value="C_TYPE_LECTIN_2"/>
    <property type="match status" value="1"/>
</dbReference>
<evidence type="ECO:0000313" key="4">
    <source>
        <dbReference type="Proteomes" id="UP001176961"/>
    </source>
</evidence>
<feature type="domain" description="C-type lectin" evidence="2">
    <location>
        <begin position="1"/>
        <end position="101"/>
    </location>
</feature>
<dbReference type="InterPro" id="IPR016187">
    <property type="entry name" value="CTDL_fold"/>
</dbReference>
<gene>
    <name evidence="3" type="ORF">CYNAS_LOCUS13363</name>
</gene>
<dbReference type="InterPro" id="IPR050111">
    <property type="entry name" value="C-type_lectin/snaclec_domain"/>
</dbReference>
<comment type="caution">
    <text evidence="3">The sequence shown here is derived from an EMBL/GenBank/DDBJ whole genome shotgun (WGS) entry which is preliminary data.</text>
</comment>
<dbReference type="Pfam" id="PF00059">
    <property type="entry name" value="Lectin_C"/>
    <property type="match status" value="1"/>
</dbReference>
<dbReference type="EMBL" id="CATQJL010000305">
    <property type="protein sequence ID" value="CAJ0601380.1"/>
    <property type="molecule type" value="Genomic_DNA"/>
</dbReference>
<dbReference type="InterPro" id="IPR018378">
    <property type="entry name" value="C-type_lectin_CS"/>
</dbReference>